<keyword evidence="4" id="KW-0820">tRNA-binding</keyword>
<dbReference type="NCBIfam" id="TIGR00420">
    <property type="entry name" value="trmU"/>
    <property type="match status" value="1"/>
</dbReference>
<gene>
    <name evidence="14" type="primary">TRMU</name>
    <name evidence="14" type="ORF">TSPGSL018_19635</name>
</gene>
<comment type="similarity">
    <text evidence="2">Belongs to the MnmA/TRMU family.</text>
</comment>
<evidence type="ECO:0000256" key="5">
    <source>
        <dbReference type="ARBA" id="ARBA00022679"/>
    </source>
</evidence>
<dbReference type="SUPFAM" id="SSF52402">
    <property type="entry name" value="Adenine nucleotide alpha hydrolases-like"/>
    <property type="match status" value="1"/>
</dbReference>
<evidence type="ECO:0000256" key="8">
    <source>
        <dbReference type="ARBA" id="ARBA00022840"/>
    </source>
</evidence>
<evidence type="ECO:0000256" key="6">
    <source>
        <dbReference type="ARBA" id="ARBA00022694"/>
    </source>
</evidence>
<name>A0A061QZW0_9CHLO</name>
<evidence type="ECO:0000256" key="2">
    <source>
        <dbReference type="ARBA" id="ARBA00006191"/>
    </source>
</evidence>
<dbReference type="GO" id="GO:0061708">
    <property type="term" value="F:tRNA-5-taurinomethyluridine 2-sulfurtransferase"/>
    <property type="evidence" value="ECO:0007669"/>
    <property type="project" value="UniProtKB-EC"/>
</dbReference>
<dbReference type="NCBIfam" id="NF001138">
    <property type="entry name" value="PRK00143.1"/>
    <property type="match status" value="1"/>
</dbReference>
<dbReference type="HAMAP" id="MF_00144">
    <property type="entry name" value="tRNA_thiouridyl_MnmA"/>
    <property type="match status" value="1"/>
</dbReference>
<dbReference type="InterPro" id="IPR004506">
    <property type="entry name" value="MnmA-like"/>
</dbReference>
<evidence type="ECO:0000256" key="9">
    <source>
        <dbReference type="ARBA" id="ARBA00022884"/>
    </source>
</evidence>
<dbReference type="Gene3D" id="2.30.30.280">
    <property type="entry name" value="Adenine nucleotide alpha hydrolases-like domains"/>
    <property type="match status" value="1"/>
</dbReference>
<dbReference type="EMBL" id="GBEZ01023023">
    <property type="protein sequence ID" value="JAC63841.1"/>
    <property type="molecule type" value="Transcribed_RNA"/>
</dbReference>
<evidence type="ECO:0000256" key="10">
    <source>
        <dbReference type="ARBA" id="ARBA00023157"/>
    </source>
</evidence>
<feature type="domain" description="tRNA-specific 2-thiouridylase MnmA-like C-terminal" evidence="12">
    <location>
        <begin position="411"/>
        <end position="486"/>
    </location>
</feature>
<evidence type="ECO:0000259" key="12">
    <source>
        <dbReference type="Pfam" id="PF20258"/>
    </source>
</evidence>
<dbReference type="InterPro" id="IPR046884">
    <property type="entry name" value="MnmA-like_central"/>
</dbReference>
<feature type="domain" description="tRNA-specific 2-thiouridylase MnmA-like central" evidence="13">
    <location>
        <begin position="338"/>
        <end position="399"/>
    </location>
</feature>
<dbReference type="Gene3D" id="3.40.50.620">
    <property type="entry name" value="HUPs"/>
    <property type="match status" value="1"/>
</dbReference>
<dbReference type="InterPro" id="IPR046885">
    <property type="entry name" value="MnmA-like_C"/>
</dbReference>
<dbReference type="CDD" id="cd01998">
    <property type="entry name" value="MnmA_TRMU-like"/>
    <property type="match status" value="1"/>
</dbReference>
<accession>A0A061QZW0</accession>
<keyword evidence="9" id="KW-0694">RNA-binding</keyword>
<dbReference type="PANTHER" id="PTHR43052:SF1">
    <property type="entry name" value="TRNA-5-TAURINOMETHYLURIDINE 2-SULFURTRANSFERASE"/>
    <property type="match status" value="1"/>
</dbReference>
<keyword evidence="10" id="KW-1015">Disulfide bond</keyword>
<dbReference type="AlphaFoldDB" id="A0A061QZW0"/>
<dbReference type="InterPro" id="IPR023382">
    <property type="entry name" value="MnmA-like_central_sf"/>
</dbReference>
<dbReference type="PANTHER" id="PTHR43052">
    <property type="match status" value="1"/>
</dbReference>
<dbReference type="GO" id="GO:0000049">
    <property type="term" value="F:tRNA binding"/>
    <property type="evidence" value="ECO:0007669"/>
    <property type="project" value="UniProtKB-KW"/>
</dbReference>
<dbReference type="GO" id="GO:0005524">
    <property type="term" value="F:ATP binding"/>
    <property type="evidence" value="ECO:0007669"/>
    <property type="project" value="UniProtKB-KW"/>
</dbReference>
<proteinExistence type="inferred from homology"/>
<evidence type="ECO:0000256" key="4">
    <source>
        <dbReference type="ARBA" id="ARBA00022555"/>
    </source>
</evidence>
<dbReference type="InterPro" id="IPR051305">
    <property type="entry name" value="tRNA_2-thiouridylase_MnmA"/>
</dbReference>
<comment type="catalytic activity">
    <reaction evidence="11">
        <text>5-taurinomethyluridine(34) in tRNA + S-sulfanyl-L-cysteinyl-[protein] + AH2 + ATP = 5-taurinomethyl-2-thiouridine(34) in tRNA + L-cysteinyl-[protein] + A + AMP + diphosphate + H(+)</text>
        <dbReference type="Rhea" id="RHEA:47040"/>
        <dbReference type="Rhea" id="RHEA-COMP:10131"/>
        <dbReference type="Rhea" id="RHEA-COMP:11726"/>
        <dbReference type="Rhea" id="RHEA-COMP:11732"/>
        <dbReference type="Rhea" id="RHEA-COMP:11733"/>
        <dbReference type="ChEBI" id="CHEBI:13193"/>
        <dbReference type="ChEBI" id="CHEBI:15378"/>
        <dbReference type="ChEBI" id="CHEBI:17499"/>
        <dbReference type="ChEBI" id="CHEBI:29950"/>
        <dbReference type="ChEBI" id="CHEBI:30616"/>
        <dbReference type="ChEBI" id="CHEBI:33019"/>
        <dbReference type="ChEBI" id="CHEBI:61963"/>
        <dbReference type="ChEBI" id="CHEBI:87171"/>
        <dbReference type="ChEBI" id="CHEBI:87172"/>
        <dbReference type="ChEBI" id="CHEBI:456215"/>
        <dbReference type="EC" id="2.8.1.14"/>
    </reaction>
</comment>
<evidence type="ECO:0000259" key="13">
    <source>
        <dbReference type="Pfam" id="PF20259"/>
    </source>
</evidence>
<dbReference type="EC" id="2.8.1.14" evidence="3"/>
<evidence type="ECO:0000256" key="1">
    <source>
        <dbReference type="ARBA" id="ARBA00003986"/>
    </source>
</evidence>
<dbReference type="Pfam" id="PF20259">
    <property type="entry name" value="tRNA_Me_trans_M"/>
    <property type="match status" value="1"/>
</dbReference>
<comment type="function">
    <text evidence="1">Catalyzes the 2-thiolation of uridine at the wobble position (U34) of mitochondrial tRNA(Lys), tRNA(Glu) and tRNA(Gln). Required for the formation of 5-taurinomethyl-2-thiouridine (tm5s2U) of mitochondrial tRNA(Lys), tRNA(Glu), and tRNA(Gln) at the wobble position. ATP is required to activate the C2 atom of the wobble base.</text>
</comment>
<sequence length="496" mass="55990">MERTLAHTRGSVKELLHIYRSKTIVFPTRAGCKFLGRFSQACLKTKSYDSSSHNLKNSRLSATLPSRQSGVDLIKGATFRPVKERVDIAKEPNESLSLDSAFASDWILSRPELQESCEAGQRLRVAVLLSGGVDSSLALKLLHTAGHDVKAFYLKIWFQEDFRNFWDACPWEEDLYYAQKVCESLGVELEAVPLTEQYWDRVVRESVRAIRRGLTPNPDVLCNSRVKFGAFCEMLQAERPGEFDRVASGHYARLRRPRDKGGSGSGAAVELRTTPDAVKDQTYFLAQLSQEQLSRAMFPLGPLTKPEVRAMARAAGLATQGRKDSQGICFLGKVRFGEFVREHLGEWPGLIVEEETGRQLGFHRGFWFYTIGQRSGLLLPDGPWYVVRKDIDMNVVYASKHYYSDEKMRRRFSCGRVNWISGSRPDPEDGPIQCKVRHGPKTYNCELEHDRAGRVLVELDRDDQGLACGQYAAFYQAGKCLGCGMIQEHRQKGMDG</sequence>
<reference evidence="14" key="1">
    <citation type="submission" date="2014-05" db="EMBL/GenBank/DDBJ databases">
        <title>The transcriptome of the halophilic microalga Tetraselmis sp. GSL018 isolated from the Great Salt Lake, Utah.</title>
        <authorList>
            <person name="Jinkerson R.E."/>
            <person name="D'Adamo S."/>
            <person name="Posewitz M.C."/>
        </authorList>
    </citation>
    <scope>NUCLEOTIDE SEQUENCE</scope>
    <source>
        <strain evidence="14">GSL018</strain>
    </source>
</reference>
<evidence type="ECO:0000313" key="14">
    <source>
        <dbReference type="EMBL" id="JAC63841.1"/>
    </source>
</evidence>
<organism evidence="14">
    <name type="scientific">Tetraselmis sp. GSL018</name>
    <dbReference type="NCBI Taxonomy" id="582737"/>
    <lineage>
        <taxon>Eukaryota</taxon>
        <taxon>Viridiplantae</taxon>
        <taxon>Chlorophyta</taxon>
        <taxon>core chlorophytes</taxon>
        <taxon>Chlorodendrophyceae</taxon>
        <taxon>Chlorodendrales</taxon>
        <taxon>Chlorodendraceae</taxon>
        <taxon>Tetraselmis</taxon>
    </lineage>
</organism>
<dbReference type="Pfam" id="PF20258">
    <property type="entry name" value="tRNA_Me_trans_C"/>
    <property type="match status" value="1"/>
</dbReference>
<keyword evidence="8" id="KW-0067">ATP-binding</keyword>
<keyword evidence="7" id="KW-0547">Nucleotide-binding</keyword>
<protein>
    <recommendedName>
        <fullName evidence="3">tRNA-5-taurinomethyluridine 2-sulfurtransferase</fullName>
        <ecNumber evidence="3">2.8.1.14</ecNumber>
    </recommendedName>
</protein>
<keyword evidence="5" id="KW-0808">Transferase</keyword>
<evidence type="ECO:0000256" key="3">
    <source>
        <dbReference type="ARBA" id="ARBA00011953"/>
    </source>
</evidence>
<dbReference type="InterPro" id="IPR014729">
    <property type="entry name" value="Rossmann-like_a/b/a_fold"/>
</dbReference>
<dbReference type="GO" id="GO:0008033">
    <property type="term" value="P:tRNA processing"/>
    <property type="evidence" value="ECO:0007669"/>
    <property type="project" value="UniProtKB-KW"/>
</dbReference>
<evidence type="ECO:0000256" key="7">
    <source>
        <dbReference type="ARBA" id="ARBA00022741"/>
    </source>
</evidence>
<evidence type="ECO:0000256" key="11">
    <source>
        <dbReference type="ARBA" id="ARBA00049564"/>
    </source>
</evidence>
<dbReference type="Pfam" id="PF03054">
    <property type="entry name" value="tRNA_Me_trans"/>
    <property type="match status" value="1"/>
</dbReference>
<keyword evidence="6" id="KW-0819">tRNA processing</keyword>
<dbReference type="Gene3D" id="2.40.30.10">
    <property type="entry name" value="Translation factors"/>
    <property type="match status" value="1"/>
</dbReference>